<sequence length="116" mass="12732">MILTWVNDERALVLLPTHRPGAPWYIVMDSAAWQYDDMAYLARASIKAAEVLGMQGSETKIGSILHDHLGDLVTMPSAPPVEKTKTTFGEMRAMADGQLIGGEEIRMDRAEGPVYG</sequence>
<dbReference type="Proteomes" id="UP000306236">
    <property type="component" value="Unassembled WGS sequence"/>
</dbReference>
<evidence type="ECO:0000313" key="1">
    <source>
        <dbReference type="EMBL" id="THJ32399.1"/>
    </source>
</evidence>
<protein>
    <submittedName>
        <fullName evidence="1">Uncharacterized protein</fullName>
    </submittedName>
</protein>
<dbReference type="AlphaFoldDB" id="A0A4S5BJP5"/>
<name>A0A4S5BJP5_9BURK</name>
<comment type="caution">
    <text evidence="1">The sequence shown here is derived from an EMBL/GenBank/DDBJ whole genome shotgun (WGS) entry which is preliminary data.</text>
</comment>
<accession>A0A4S5BJP5</accession>
<evidence type="ECO:0000313" key="2">
    <source>
        <dbReference type="Proteomes" id="UP000306236"/>
    </source>
</evidence>
<dbReference type="EMBL" id="SSWX01000015">
    <property type="protein sequence ID" value="THJ32399.1"/>
    <property type="molecule type" value="Genomic_DNA"/>
</dbReference>
<proteinExistence type="predicted"/>
<reference evidence="1 2" key="1">
    <citation type="submission" date="2019-04" db="EMBL/GenBank/DDBJ databases">
        <title>Lampropedia sp YIM MLB12 draf genome.</title>
        <authorList>
            <person name="Wang Y.-X."/>
        </authorList>
    </citation>
    <scope>NUCLEOTIDE SEQUENCE [LARGE SCALE GENOMIC DNA]</scope>
    <source>
        <strain evidence="1 2">YIM MLB12</strain>
    </source>
</reference>
<gene>
    <name evidence="1" type="ORF">E8K88_11915</name>
</gene>
<organism evidence="1 2">
    <name type="scientific">Lampropedia aestuarii</name>
    <dbReference type="NCBI Taxonomy" id="2562762"/>
    <lineage>
        <taxon>Bacteria</taxon>
        <taxon>Pseudomonadati</taxon>
        <taxon>Pseudomonadota</taxon>
        <taxon>Betaproteobacteria</taxon>
        <taxon>Burkholderiales</taxon>
        <taxon>Comamonadaceae</taxon>
        <taxon>Lampropedia</taxon>
    </lineage>
</organism>
<keyword evidence="2" id="KW-1185">Reference proteome</keyword>